<evidence type="ECO:0000256" key="2">
    <source>
        <dbReference type="ARBA" id="ARBA00022618"/>
    </source>
</evidence>
<feature type="compositionally biased region" description="Pro residues" evidence="7">
    <location>
        <begin position="466"/>
        <end position="478"/>
    </location>
</feature>
<dbReference type="InterPro" id="IPR011989">
    <property type="entry name" value="ARM-like"/>
</dbReference>
<feature type="compositionally biased region" description="Acidic residues" evidence="7">
    <location>
        <begin position="316"/>
        <end position="340"/>
    </location>
</feature>
<evidence type="ECO:0000313" key="10">
    <source>
        <dbReference type="EMBL" id="RAR12537.1"/>
    </source>
</evidence>
<dbReference type="GO" id="GO:0051301">
    <property type="term" value="P:cell division"/>
    <property type="evidence" value="ECO:0007669"/>
    <property type="project" value="UniProtKB-KW"/>
</dbReference>
<feature type="compositionally biased region" description="Pro residues" evidence="7">
    <location>
        <begin position="1507"/>
        <end position="1516"/>
    </location>
</feature>
<feature type="compositionally biased region" description="Pro residues" evidence="7">
    <location>
        <begin position="497"/>
        <end position="512"/>
    </location>
</feature>
<feature type="compositionally biased region" description="Polar residues" evidence="7">
    <location>
        <begin position="1636"/>
        <end position="1645"/>
    </location>
</feature>
<feature type="region of interest" description="Disordered" evidence="7">
    <location>
        <begin position="1453"/>
        <end position="1524"/>
    </location>
</feature>
<feature type="compositionally biased region" description="Acidic residues" evidence="7">
    <location>
        <begin position="1179"/>
        <end position="1194"/>
    </location>
</feature>
<evidence type="ECO:0000313" key="11">
    <source>
        <dbReference type="Proteomes" id="UP000249619"/>
    </source>
</evidence>
<feature type="region of interest" description="Disordered" evidence="7">
    <location>
        <begin position="688"/>
        <end position="718"/>
    </location>
</feature>
<feature type="compositionally biased region" description="Basic and acidic residues" evidence="7">
    <location>
        <begin position="688"/>
        <end position="716"/>
    </location>
</feature>
<feature type="region of interest" description="Disordered" evidence="7">
    <location>
        <begin position="1087"/>
        <end position="1135"/>
    </location>
</feature>
<dbReference type="PANTHER" id="PTHR13255:SF0">
    <property type="entry name" value="ATAXIN-10"/>
    <property type="match status" value="1"/>
</dbReference>
<gene>
    <name evidence="10" type="ORF">DDE83_004069</name>
</gene>
<dbReference type="InterPro" id="IPR051374">
    <property type="entry name" value="Ataxin-10/CTR86_families"/>
</dbReference>
<feature type="compositionally biased region" description="Polar residues" evidence="7">
    <location>
        <begin position="198"/>
        <end position="209"/>
    </location>
</feature>
<evidence type="ECO:0000256" key="4">
    <source>
        <dbReference type="ARBA" id="ARBA00044746"/>
    </source>
</evidence>
<evidence type="ECO:0000256" key="5">
    <source>
        <dbReference type="ARBA" id="ARBA00044801"/>
    </source>
</evidence>
<feature type="region of interest" description="Disordered" evidence="7">
    <location>
        <begin position="180"/>
        <end position="285"/>
    </location>
</feature>
<proteinExistence type="inferred from homology"/>
<sequence length="1761" mass="196634">MAASTQSPLEDIERRRVQLQQSVDQLQKALSHWTTWEAEYEALKDEIHAAGDPSPSQIREMARDLELTLLNDKEVEELLCKKSPTERTANQVVDMISRRIDYVRTSSATIEKNLDAAEKKLAGVDVLLEPGMDNEEGEPMMDIEEELDEQGNEVSSSVNQTGKAAAELVEVLRKAGIQKAELEKKGAAQDKVSEAEPVSTSTKSPSQAASLEDRTSTKQSPGKKAVSFSEHVDVEPRPTPAPTSNETLDLSSVKFPEGARAVEIEDDDETLSSPVIPEDESPEDAELRRQMLQYGMSEVGRVVAELDLDQPTASYSDDDFDDGYGDYDTEDEEEEEEEDEYGRSTRPVITEDYRKQMLELEKKLGARMLENVGPQSDKRPLDEHIGDIRTMRVQRDEEFAESLDTSKSTARAADDNGKEAKKKGVRFANDVDISEAPKPVPEPKQAAQPAAKLAPTIADTIVERSAPPPPTEVQPPKPAKMSKFKSARAVANTPQMLPTPPLPEAPPVPTGPPGRTLANTVTEHVPSSSEPQAPDEFDPVILNREIQAEYHKARNRFIQRQGGFKATEEDEESPIMEERDGKPKKVSRFMAARLKAEGISSTHSDSLLPALDPPSPFTDASKGPAHLAFAPIALAQYHNIIEKLASNNLYRILRAPGPIRVWVYRSLLAEHQLWNDWSRHALSPAMAEKDMRGDTAEGSIHDTESVGDSERPESAHGRPARPFLTRLRLALGPYTVHFHNPGYIRDDTLRMLERDIVKKTLEESRKSVELREELGISWEFWDDLAGVLKAAIPSLERRCFAAPDPAAPEYEGLSGPLIASYSPSLLRDLERLNQLVCIARNVQVHGERVQNLSADRLFDKDIFALVNVCVRVTARGYDGEAGTQDEDKWQGVINAYKKLLITCLQFLNNLIAKNEQRKLMLWIELFDSHLDNELPNFADMKYKMDEFPQQHQGPPPEEQPLPTHAARSLDTFKIPQQPASSPFLLYIGETGNDVKKALIQHGSKAGANEIAAECRRRWQTMSEEEKNKWNMLYADVVARYRDQITQSSTYRKVVDQHTKNEESVQALAKSINQLQVEVDRMRSSITVLPGDEPSQEQQSSPPAPEKQSPKPATDDSLLDPSIKRSPPAGEIDFRVTYPPSFGAEILQNGKEDLLKRLEPDPDRPSGLISDVASPTSPPPEDDDDNDDDYDDIPGDEGRGLLTDVPLILGPTEIEVLPMIIMAGIVEPQEGQPGYHPDPTVFGSVRSMHGVRCHLLLAQDNGRNLLRELLIFVAAWDLREEELYFKFMVKIMEAILANQLLPFAYHAFRESESKDIISPAQAVIMKLLTNIFRARQARAQPTKGHVKANHPQVDQGDVHMVNFLLTEFRRHIIPQTCALIFLQGQIRAGHAQPEDFPLNLWDMERMYEGVYQYLEFFAILTEHETWKRMLSNWEISHELVTLLKELDAAIPKGQLSPPPLRNVQHAPPPPATVEVDASQQQQQPPPQPQPVAVERPYDTTAGAAESYIPPPTSPSPRPYMDEAADEPSDFEWRNLKKLAVLVLSSLVWKNKYVQDQIRPLGGIEAVLNCCSYDEHNPYIREHAIMCLRFLMEGNKENQDRIHALEKYNQDANTKAKASTNAPSPSSTPSTAAESSKNNNDNTSPSPVNVRVPDEVLDQQGYETYMDKQGQVMLRKRQPQPHQPQPPLTSRSDLGGSSSSMSKGKLDAAAALGSMRDPKALEEFVQQVMRDLPRVQGLRGGEERAVEVEEALKKLDKGFDGGA</sequence>
<dbReference type="CDD" id="cd00084">
    <property type="entry name" value="HMG-box_SF"/>
    <property type="match status" value="1"/>
</dbReference>
<dbReference type="InterPro" id="IPR039553">
    <property type="entry name" value="Prefoldin-like"/>
</dbReference>
<dbReference type="InterPro" id="IPR016024">
    <property type="entry name" value="ARM-type_fold"/>
</dbReference>
<keyword evidence="2" id="KW-0132">Cell division</keyword>
<dbReference type="SUPFAM" id="SSF48371">
    <property type="entry name" value="ARM repeat"/>
    <property type="match status" value="1"/>
</dbReference>
<keyword evidence="3" id="KW-0131">Cell cycle</keyword>
<evidence type="ECO:0000256" key="7">
    <source>
        <dbReference type="SAM" id="MobiDB-lite"/>
    </source>
</evidence>
<feature type="compositionally biased region" description="Low complexity" evidence="7">
    <location>
        <begin position="1688"/>
        <end position="1701"/>
    </location>
</feature>
<feature type="domain" description="Ataxin-10" evidence="8">
    <location>
        <begin position="1535"/>
        <end position="1609"/>
    </location>
</feature>
<comment type="function">
    <text evidence="4">May play a role in the regulation of cytokinesis.</text>
</comment>
<feature type="compositionally biased region" description="Low complexity" evidence="7">
    <location>
        <begin position="1613"/>
        <end position="1635"/>
    </location>
</feature>
<dbReference type="InterPro" id="IPR019156">
    <property type="entry name" value="Ataxin-10_domain"/>
</dbReference>
<evidence type="ECO:0000256" key="1">
    <source>
        <dbReference type="ARBA" id="ARBA00008384"/>
    </source>
</evidence>
<evidence type="ECO:0000259" key="8">
    <source>
        <dbReference type="Pfam" id="PF09759"/>
    </source>
</evidence>
<protein>
    <recommendedName>
        <fullName evidence="5">Ataxin-10 homolog</fullName>
    </recommendedName>
    <alternativeName>
        <fullName evidence="6">Copper transport protein 86</fullName>
    </alternativeName>
</protein>
<feature type="compositionally biased region" description="Basic and acidic residues" evidence="7">
    <location>
        <begin position="180"/>
        <end position="194"/>
    </location>
</feature>
<feature type="region of interest" description="Disordered" evidence="7">
    <location>
        <begin position="307"/>
        <end position="350"/>
    </location>
</feature>
<feature type="compositionally biased region" description="Low complexity" evidence="7">
    <location>
        <begin position="1095"/>
        <end position="1111"/>
    </location>
</feature>
<feature type="compositionally biased region" description="Basic and acidic residues" evidence="7">
    <location>
        <begin position="376"/>
        <end position="397"/>
    </location>
</feature>
<dbReference type="Pfam" id="PF13758">
    <property type="entry name" value="Prefoldin_3"/>
    <property type="match status" value="1"/>
</dbReference>
<dbReference type="Pfam" id="PF09759">
    <property type="entry name" value="Atx10homo_assoc"/>
    <property type="match status" value="1"/>
</dbReference>
<feature type="region of interest" description="Disordered" evidence="7">
    <location>
        <begin position="1671"/>
        <end position="1709"/>
    </location>
</feature>
<reference evidence="11" key="1">
    <citation type="submission" date="2018-05" db="EMBL/GenBank/DDBJ databases">
        <title>Draft genome sequence of Stemphylium lycopersici strain CIDEFI 213.</title>
        <authorList>
            <person name="Medina R."/>
            <person name="Franco M.E.E."/>
            <person name="Lucentini C.G."/>
            <person name="Saparrat M.C.N."/>
            <person name="Balatti P.A."/>
        </authorList>
    </citation>
    <scope>NUCLEOTIDE SEQUENCE [LARGE SCALE GENOMIC DNA]</scope>
    <source>
        <strain evidence="11">CIDEFI 213</strain>
    </source>
</reference>
<feature type="region of interest" description="Disordered" evidence="7">
    <location>
        <begin position="1608"/>
        <end position="1652"/>
    </location>
</feature>
<dbReference type="Gene3D" id="1.10.30.10">
    <property type="entry name" value="High mobility group box domain"/>
    <property type="match status" value="1"/>
</dbReference>
<feature type="compositionally biased region" description="Polar residues" evidence="7">
    <location>
        <begin position="518"/>
        <end position="531"/>
    </location>
</feature>
<feature type="compositionally biased region" description="Low complexity" evidence="7">
    <location>
        <begin position="443"/>
        <end position="455"/>
    </location>
</feature>
<dbReference type="SUPFAM" id="SSF46579">
    <property type="entry name" value="Prefoldin"/>
    <property type="match status" value="1"/>
</dbReference>
<dbReference type="Gene3D" id="1.25.10.10">
    <property type="entry name" value="Leucine-rich Repeat Variant"/>
    <property type="match status" value="1"/>
</dbReference>
<dbReference type="PANTHER" id="PTHR13255">
    <property type="entry name" value="ATAXIN-10"/>
    <property type="match status" value="1"/>
</dbReference>
<comment type="caution">
    <text evidence="10">The sequence shown here is derived from an EMBL/GenBank/DDBJ whole genome shotgun (WGS) entry which is preliminary data.</text>
</comment>
<comment type="similarity">
    <text evidence="1">Belongs to the ataxin-10 family.</text>
</comment>
<dbReference type="InterPro" id="IPR024325">
    <property type="entry name" value="DUF3835"/>
</dbReference>
<dbReference type="Proteomes" id="UP000249619">
    <property type="component" value="Unassembled WGS sequence"/>
</dbReference>
<organism evidence="10 11">
    <name type="scientific">Stemphylium lycopersici</name>
    <name type="common">Tomato gray leaf spot disease fungus</name>
    <name type="synonym">Thyrospora lycopersici</name>
    <dbReference type="NCBI Taxonomy" id="183478"/>
    <lineage>
        <taxon>Eukaryota</taxon>
        <taxon>Fungi</taxon>
        <taxon>Dikarya</taxon>
        <taxon>Ascomycota</taxon>
        <taxon>Pezizomycotina</taxon>
        <taxon>Dothideomycetes</taxon>
        <taxon>Pleosporomycetidae</taxon>
        <taxon>Pleosporales</taxon>
        <taxon>Pleosporineae</taxon>
        <taxon>Pleosporaceae</taxon>
        <taxon>Stemphylium</taxon>
    </lineage>
</organism>
<dbReference type="InterPro" id="IPR036910">
    <property type="entry name" value="HMG_box_dom_sf"/>
</dbReference>
<feature type="region of interest" description="Disordered" evidence="7">
    <location>
        <begin position="1155"/>
        <end position="1201"/>
    </location>
</feature>
<dbReference type="SUPFAM" id="SSF47095">
    <property type="entry name" value="HMG-box"/>
    <property type="match status" value="1"/>
</dbReference>
<dbReference type="GO" id="GO:0005829">
    <property type="term" value="C:cytosol"/>
    <property type="evidence" value="ECO:0007669"/>
    <property type="project" value="TreeGrafter"/>
</dbReference>
<name>A0A364N5D0_STELY</name>
<dbReference type="STRING" id="183478.A0A364N5D0"/>
<dbReference type="EMBL" id="QGDH01000049">
    <property type="protein sequence ID" value="RAR12537.1"/>
    <property type="molecule type" value="Genomic_DNA"/>
</dbReference>
<feature type="domain" description="DUF3835" evidence="9">
    <location>
        <begin position="517"/>
        <end position="594"/>
    </location>
</feature>
<evidence type="ECO:0000256" key="6">
    <source>
        <dbReference type="ARBA" id="ARBA00044805"/>
    </source>
</evidence>
<keyword evidence="11" id="KW-1185">Reference proteome</keyword>
<feature type="region of interest" description="Disordered" evidence="7">
    <location>
        <begin position="369"/>
        <end position="536"/>
    </location>
</feature>
<feature type="region of interest" description="Disordered" evidence="7">
    <location>
        <begin position="562"/>
        <end position="584"/>
    </location>
</feature>
<accession>A0A364N5D0</accession>
<feature type="compositionally biased region" description="Pro residues" evidence="7">
    <location>
        <begin position="1455"/>
        <end position="1470"/>
    </location>
</feature>
<evidence type="ECO:0000259" key="9">
    <source>
        <dbReference type="Pfam" id="PF12927"/>
    </source>
</evidence>
<dbReference type="Pfam" id="PF12927">
    <property type="entry name" value="DUF3835"/>
    <property type="match status" value="1"/>
</dbReference>
<evidence type="ECO:0000256" key="3">
    <source>
        <dbReference type="ARBA" id="ARBA00023306"/>
    </source>
</evidence>